<keyword evidence="3" id="KW-1185">Reference proteome</keyword>
<organism evidence="2 3">
    <name type="scientific">Actinacidiphila cocklensis</name>
    <dbReference type="NCBI Taxonomy" id="887465"/>
    <lineage>
        <taxon>Bacteria</taxon>
        <taxon>Bacillati</taxon>
        <taxon>Actinomycetota</taxon>
        <taxon>Actinomycetes</taxon>
        <taxon>Kitasatosporales</taxon>
        <taxon>Streptomycetaceae</taxon>
        <taxon>Actinacidiphila</taxon>
    </lineage>
</organism>
<sequence>MDGVLPQAGRALPAHHRAGGEVLRLRRLRAQRRLALQRHRGPRPLRETARPRRGRGVAAGDERHRRGGGPGRRGRGHRRGHPAGRRPGSGVLPRAVGAAAGVPRAGGGVRREGPGADGRGGVGAADQGGGHGRRELDPARRPRAAGEAAAGAGRGGGAAGGDHPRVDGGDRDPPQARGHAVRHGPGALRAALHRGLHRVGEGAAPHLAADELLDDRDRAAAARAVGDDRLGGRRDAGRPGARVHVRAAHRRRPDRAGRARGPVPLRLAHRQRRADLGAYGRRAAGGAGAALPRHRRGGGRARLVGGAGGAAGLVRECPAGPYDGPGLGGRLRRQRGGDVQPGRPYAAGPGAAGLGPGPRHGADGAAVGGPPGAALGARAAALGGGARDVRGLPGRGPAGAGGAERGDRPGGALRRPDLGPALSALPPGSPVGTERFAARIPGRRRGVTNRTSGVPGRRA</sequence>
<dbReference type="Proteomes" id="UP001152519">
    <property type="component" value="Unassembled WGS sequence"/>
</dbReference>
<feature type="region of interest" description="Disordered" evidence="1">
    <location>
        <begin position="33"/>
        <end position="186"/>
    </location>
</feature>
<dbReference type="EMBL" id="CAJSLV010000052">
    <property type="protein sequence ID" value="CAG6393983.1"/>
    <property type="molecule type" value="Genomic_DNA"/>
</dbReference>
<feature type="compositionally biased region" description="Gly residues" evidence="1">
    <location>
        <begin position="393"/>
        <end position="403"/>
    </location>
</feature>
<accession>A0A9W4DPZ9</accession>
<feature type="compositionally biased region" description="Low complexity" evidence="1">
    <location>
        <begin position="337"/>
        <end position="349"/>
    </location>
</feature>
<comment type="caution">
    <text evidence="2">The sequence shown here is derived from an EMBL/GenBank/DDBJ whole genome shotgun (WGS) entry which is preliminary data.</text>
</comment>
<feature type="compositionally biased region" description="Basic residues" evidence="1">
    <location>
        <begin position="241"/>
        <end position="253"/>
    </location>
</feature>
<evidence type="ECO:0000256" key="1">
    <source>
        <dbReference type="SAM" id="MobiDB-lite"/>
    </source>
</evidence>
<dbReference type="AlphaFoldDB" id="A0A9W4DPZ9"/>
<gene>
    <name evidence="2" type="ORF">SCOCK_230084</name>
</gene>
<feature type="compositionally biased region" description="Gly residues" evidence="1">
    <location>
        <begin position="115"/>
        <end position="130"/>
    </location>
</feature>
<feature type="region of interest" description="Disordered" evidence="1">
    <location>
        <begin position="385"/>
        <end position="459"/>
    </location>
</feature>
<name>A0A9W4DPZ9_9ACTN</name>
<evidence type="ECO:0000313" key="3">
    <source>
        <dbReference type="Proteomes" id="UP001152519"/>
    </source>
</evidence>
<feature type="region of interest" description="Disordered" evidence="1">
    <location>
        <begin position="321"/>
        <end position="369"/>
    </location>
</feature>
<feature type="compositionally biased region" description="Low complexity" evidence="1">
    <location>
        <begin position="85"/>
        <end position="103"/>
    </location>
</feature>
<feature type="compositionally biased region" description="Basic residues" evidence="1">
    <location>
        <begin position="72"/>
        <end position="84"/>
    </location>
</feature>
<proteinExistence type="predicted"/>
<protein>
    <submittedName>
        <fullName evidence="2">Uncharacterized protein</fullName>
    </submittedName>
</protein>
<reference evidence="2" key="1">
    <citation type="submission" date="2021-05" db="EMBL/GenBank/DDBJ databases">
        <authorList>
            <person name="Arsene-Ploetze F."/>
        </authorList>
    </citation>
    <scope>NUCLEOTIDE SEQUENCE</scope>
    <source>
        <strain evidence="2">DSM 42138</strain>
    </source>
</reference>
<feature type="compositionally biased region" description="Basic and acidic residues" evidence="1">
    <location>
        <begin position="162"/>
        <end position="174"/>
    </location>
</feature>
<feature type="region of interest" description="Disordered" evidence="1">
    <location>
        <begin position="229"/>
        <end position="260"/>
    </location>
</feature>
<feature type="compositionally biased region" description="Basic residues" evidence="1">
    <location>
        <begin position="33"/>
        <end position="43"/>
    </location>
</feature>
<evidence type="ECO:0000313" key="2">
    <source>
        <dbReference type="EMBL" id="CAG6393983.1"/>
    </source>
</evidence>